<proteinExistence type="predicted"/>
<dbReference type="Pfam" id="PF05014">
    <property type="entry name" value="Nuc_deoxyrib_tr"/>
    <property type="match status" value="1"/>
</dbReference>
<dbReference type="Gene3D" id="3.40.50.450">
    <property type="match status" value="1"/>
</dbReference>
<evidence type="ECO:0000313" key="1">
    <source>
        <dbReference type="EMBL" id="MQW73684.1"/>
    </source>
</evidence>
<accession>A0A6G1WVB2</accession>
<sequence length="113" mass="12830">MTEKPFSLVLMPFAPEFDDIYKLRIQETAADHNVVAERVDEQFYSETMIERICRQIDAADFIIADMTGKNPNVFYEVGYAHAKGKLCTLLTQETTDIPFDLKHHRCTVAVSGG</sequence>
<dbReference type="SUPFAM" id="SSF52309">
    <property type="entry name" value="N-(deoxy)ribosyltransferase-like"/>
    <property type="match status" value="1"/>
</dbReference>
<dbReference type="AlphaFoldDB" id="A0A6G1WVB2"/>
<name>A0A6G1WVB2_9HYPH</name>
<dbReference type="EMBL" id="WISB01000218">
    <property type="protein sequence ID" value="MQW73684.1"/>
    <property type="molecule type" value="Genomic_DNA"/>
</dbReference>
<organism evidence="1">
    <name type="scientific">Sinorhizobium medicae</name>
    <dbReference type="NCBI Taxonomy" id="110321"/>
    <lineage>
        <taxon>Bacteria</taxon>
        <taxon>Pseudomonadati</taxon>
        <taxon>Pseudomonadota</taxon>
        <taxon>Alphaproteobacteria</taxon>
        <taxon>Hyphomicrobiales</taxon>
        <taxon>Rhizobiaceae</taxon>
        <taxon>Sinorhizobium/Ensifer group</taxon>
        <taxon>Sinorhizobium</taxon>
    </lineage>
</organism>
<evidence type="ECO:0008006" key="2">
    <source>
        <dbReference type="Google" id="ProtNLM"/>
    </source>
</evidence>
<comment type="caution">
    <text evidence="1">The sequence shown here is derived from an EMBL/GenBank/DDBJ whole genome shotgun (WGS) entry which is preliminary data.</text>
</comment>
<dbReference type="InterPro" id="IPR007710">
    <property type="entry name" value="Nucleoside_deoxyribTrfase"/>
</dbReference>
<protein>
    <recommendedName>
        <fullName evidence="2">Nucleoside 2-deoxyribosyltransferase</fullName>
    </recommendedName>
</protein>
<reference evidence="1" key="1">
    <citation type="journal article" date="2013" name="Genome Biol.">
        <title>Comparative genomics of the core and accessory genomes of 48 Sinorhizobium strains comprising five genospecies.</title>
        <authorList>
            <person name="Sugawara M."/>
            <person name="Epstein B."/>
            <person name="Badgley B.D."/>
            <person name="Unno T."/>
            <person name="Xu L."/>
            <person name="Reese J."/>
            <person name="Gyaneshwar P."/>
            <person name="Denny R."/>
            <person name="Mudge J."/>
            <person name="Bharti A.K."/>
            <person name="Farmer A.D."/>
            <person name="May G.D."/>
            <person name="Woodward J.E."/>
            <person name="Medigue C."/>
            <person name="Vallenet D."/>
            <person name="Lajus A."/>
            <person name="Rouy Z."/>
            <person name="Martinez-Vaz B."/>
            <person name="Tiffin P."/>
            <person name="Young N.D."/>
            <person name="Sadowsky M.J."/>
        </authorList>
    </citation>
    <scope>NUCLEOTIDE SEQUENCE</scope>
    <source>
        <strain evidence="1">M1</strain>
    </source>
</reference>
<dbReference type="RefSeq" id="WP_153414364.1">
    <property type="nucleotide sequence ID" value="NZ_WISB01000218.1"/>
</dbReference>
<gene>
    <name evidence="1" type="ORF">GHJ91_32775</name>
</gene>